<name>A0A2K3Q1A0_9HYPO</name>
<comment type="caution">
    <text evidence="2">The sequence shown here is derived from an EMBL/GenBank/DDBJ whole genome shotgun (WGS) entry which is preliminary data.</text>
</comment>
<dbReference type="EMBL" id="NRSZ01001247">
    <property type="protein sequence ID" value="PNY21249.1"/>
    <property type="molecule type" value="Genomic_DNA"/>
</dbReference>
<protein>
    <submittedName>
        <fullName evidence="2">Uncharacterized protein</fullName>
    </submittedName>
</protein>
<dbReference type="Proteomes" id="UP000236621">
    <property type="component" value="Unassembled WGS sequence"/>
</dbReference>
<evidence type="ECO:0000256" key="1">
    <source>
        <dbReference type="SAM" id="MobiDB-lite"/>
    </source>
</evidence>
<proteinExistence type="predicted"/>
<evidence type="ECO:0000313" key="2">
    <source>
        <dbReference type="EMBL" id="PNY21249.1"/>
    </source>
</evidence>
<keyword evidence="3" id="KW-1185">Reference proteome</keyword>
<dbReference type="AlphaFoldDB" id="A0A2K3Q1A0"/>
<feature type="region of interest" description="Disordered" evidence="1">
    <location>
        <begin position="159"/>
        <end position="180"/>
    </location>
</feature>
<gene>
    <name evidence="2" type="ORF">TCAP_07255</name>
</gene>
<organism evidence="2 3">
    <name type="scientific">Tolypocladium capitatum</name>
    <dbReference type="NCBI Taxonomy" id="45235"/>
    <lineage>
        <taxon>Eukaryota</taxon>
        <taxon>Fungi</taxon>
        <taxon>Dikarya</taxon>
        <taxon>Ascomycota</taxon>
        <taxon>Pezizomycotina</taxon>
        <taxon>Sordariomycetes</taxon>
        <taxon>Hypocreomycetidae</taxon>
        <taxon>Hypocreales</taxon>
        <taxon>Ophiocordycipitaceae</taxon>
        <taxon>Tolypocladium</taxon>
    </lineage>
</organism>
<accession>A0A2K3Q1A0</accession>
<reference evidence="2 3" key="1">
    <citation type="submission" date="2017-08" db="EMBL/GenBank/DDBJ databases">
        <title>Harnessing the power of phylogenomics to disentangle the directionality and signatures of interkingdom host jumping in the parasitic fungal genus Tolypocladium.</title>
        <authorList>
            <person name="Quandt C.A."/>
            <person name="Patterson W."/>
            <person name="Spatafora J.W."/>
        </authorList>
    </citation>
    <scope>NUCLEOTIDE SEQUENCE [LARGE SCALE GENOMIC DNA]</scope>
    <source>
        <strain evidence="2 3">CBS 113982</strain>
    </source>
</reference>
<sequence>MLVREEWEEGIRRQRQRLGDEAKEALAEGRHLADVGLDERRHPRGRQLVGELELLPAVRPAGCRLRADAGVAEEVRRVAQGDLRLCLGGEREERRQGVDDVGDCPGGYAVVLDIEEADLREGVAELAEESGLRFGIGGQGEVQARDLGEASVRDIRSRGLTNHNHASARLSIHHHSNKRRTEYPFEVGTRRRSHPYRSKHGSAVTQSEKGWTWTAIWQVESMERQGNTHGRASERTGPEWHGRQRIGLGLCIGGLPERV</sequence>
<evidence type="ECO:0000313" key="3">
    <source>
        <dbReference type="Proteomes" id="UP000236621"/>
    </source>
</evidence>